<feature type="non-terminal residue" evidence="1">
    <location>
        <position position="1"/>
    </location>
</feature>
<gene>
    <name evidence="1" type="primary">tnpB</name>
    <name evidence="1" type="ORF">KJ970_12065</name>
</gene>
<accession>A0A948RY11</accession>
<dbReference type="EMBL" id="JAHJDP010000071">
    <property type="protein sequence ID" value="MBU2691652.1"/>
    <property type="molecule type" value="Genomic_DNA"/>
</dbReference>
<dbReference type="PANTHER" id="PTHR36455:SF1">
    <property type="entry name" value="BLR8292 PROTEIN"/>
    <property type="match status" value="1"/>
</dbReference>
<dbReference type="Proteomes" id="UP000777784">
    <property type="component" value="Unassembled WGS sequence"/>
</dbReference>
<evidence type="ECO:0000313" key="2">
    <source>
        <dbReference type="Proteomes" id="UP000777784"/>
    </source>
</evidence>
<reference evidence="1" key="1">
    <citation type="submission" date="2021-05" db="EMBL/GenBank/DDBJ databases">
        <title>Energy efficiency and biological interactions define the core microbiome of deep oligotrophic groundwater.</title>
        <authorList>
            <person name="Mehrshad M."/>
            <person name="Lopez-Fernandez M."/>
            <person name="Bell E."/>
            <person name="Bernier-Latmani R."/>
            <person name="Bertilsson S."/>
            <person name="Dopson M."/>
        </authorList>
    </citation>
    <scope>NUCLEOTIDE SEQUENCE</scope>
    <source>
        <strain evidence="1">Modern_marine.mb.64</strain>
    </source>
</reference>
<sequence>FNGLISLVQNTLSEDPLSGSLYMFINRRGNYVKAVYWDRTGFCLFAKRLERGRFVIPGSAETFELSEQKFRLILDGIVLGTVKH</sequence>
<evidence type="ECO:0000313" key="1">
    <source>
        <dbReference type="EMBL" id="MBU2691652.1"/>
    </source>
</evidence>
<dbReference type="Pfam" id="PF05717">
    <property type="entry name" value="TnpB_IS66"/>
    <property type="match status" value="1"/>
</dbReference>
<dbReference type="NCBIfam" id="NF033819">
    <property type="entry name" value="IS66_TnpB"/>
    <property type="match status" value="1"/>
</dbReference>
<dbReference type="PANTHER" id="PTHR36455">
    <property type="match status" value="1"/>
</dbReference>
<proteinExistence type="predicted"/>
<dbReference type="AlphaFoldDB" id="A0A948RY11"/>
<organism evidence="1 2">
    <name type="scientific">Eiseniibacteriota bacterium</name>
    <dbReference type="NCBI Taxonomy" id="2212470"/>
    <lineage>
        <taxon>Bacteria</taxon>
        <taxon>Candidatus Eiseniibacteriota</taxon>
    </lineage>
</organism>
<name>A0A948RY11_UNCEI</name>
<dbReference type="InterPro" id="IPR008878">
    <property type="entry name" value="Transposase_IS66_Orf2"/>
</dbReference>
<comment type="caution">
    <text evidence="1">The sequence shown here is derived from an EMBL/GenBank/DDBJ whole genome shotgun (WGS) entry which is preliminary data.</text>
</comment>
<protein>
    <submittedName>
        <fullName evidence="1">IS66 family insertion sequence element accessory protein TnpB</fullName>
    </submittedName>
</protein>